<accession>A0A3P6RBN4</accession>
<protein>
    <submittedName>
        <fullName evidence="1">Uncharacterized protein</fullName>
    </submittedName>
</protein>
<sequence>MAIAAMSAIVATLGQMATIAVAIMKAGEIVKISIMAILITD</sequence>
<dbReference type="EMBL" id="UYRV01014784">
    <property type="protein sequence ID" value="VDK60522.1"/>
    <property type="molecule type" value="Genomic_DNA"/>
</dbReference>
<dbReference type="AlphaFoldDB" id="A0A3P6RBN4"/>
<keyword evidence="2" id="KW-1185">Reference proteome</keyword>
<proteinExistence type="predicted"/>
<organism evidence="1 2">
    <name type="scientific">Cylicostephanus goldi</name>
    <name type="common">Nematode worm</name>
    <dbReference type="NCBI Taxonomy" id="71465"/>
    <lineage>
        <taxon>Eukaryota</taxon>
        <taxon>Metazoa</taxon>
        <taxon>Ecdysozoa</taxon>
        <taxon>Nematoda</taxon>
        <taxon>Chromadorea</taxon>
        <taxon>Rhabditida</taxon>
        <taxon>Rhabditina</taxon>
        <taxon>Rhabditomorpha</taxon>
        <taxon>Strongyloidea</taxon>
        <taxon>Strongylidae</taxon>
        <taxon>Cylicostephanus</taxon>
    </lineage>
</organism>
<dbReference type="Proteomes" id="UP000271889">
    <property type="component" value="Unassembled WGS sequence"/>
</dbReference>
<evidence type="ECO:0000313" key="1">
    <source>
        <dbReference type="EMBL" id="VDK60522.1"/>
    </source>
</evidence>
<name>A0A3P6RBN4_CYLGO</name>
<evidence type="ECO:0000313" key="2">
    <source>
        <dbReference type="Proteomes" id="UP000271889"/>
    </source>
</evidence>
<reference evidence="1 2" key="1">
    <citation type="submission" date="2018-11" db="EMBL/GenBank/DDBJ databases">
        <authorList>
            <consortium name="Pathogen Informatics"/>
        </authorList>
    </citation>
    <scope>NUCLEOTIDE SEQUENCE [LARGE SCALE GENOMIC DNA]</scope>
</reference>
<gene>
    <name evidence="1" type="ORF">CGOC_LOCUS5041</name>
</gene>